<keyword evidence="5" id="KW-1185">Reference proteome</keyword>
<evidence type="ECO:0000256" key="3">
    <source>
        <dbReference type="SAM" id="MobiDB-lite"/>
    </source>
</evidence>
<feature type="repeat" description="PPR" evidence="2">
    <location>
        <begin position="367"/>
        <end position="401"/>
    </location>
</feature>
<feature type="repeat" description="PPR" evidence="2">
    <location>
        <begin position="266"/>
        <end position="300"/>
    </location>
</feature>
<feature type="repeat" description="PPR" evidence="2">
    <location>
        <begin position="503"/>
        <end position="537"/>
    </location>
</feature>
<evidence type="ECO:0000313" key="5">
    <source>
        <dbReference type="Proteomes" id="UP001497522"/>
    </source>
</evidence>
<organism evidence="4 5">
    <name type="scientific">Sphagnum jensenii</name>
    <dbReference type="NCBI Taxonomy" id="128206"/>
    <lineage>
        <taxon>Eukaryota</taxon>
        <taxon>Viridiplantae</taxon>
        <taxon>Streptophyta</taxon>
        <taxon>Embryophyta</taxon>
        <taxon>Bryophyta</taxon>
        <taxon>Sphagnophytina</taxon>
        <taxon>Sphagnopsida</taxon>
        <taxon>Sphagnales</taxon>
        <taxon>Sphagnaceae</taxon>
        <taxon>Sphagnum</taxon>
    </lineage>
</organism>
<evidence type="ECO:0000256" key="2">
    <source>
        <dbReference type="PROSITE-ProRule" id="PRU00708"/>
    </source>
</evidence>
<dbReference type="EMBL" id="OZ023713">
    <property type="protein sequence ID" value="CAK9861566.1"/>
    <property type="molecule type" value="Genomic_DNA"/>
</dbReference>
<feature type="compositionally biased region" description="Polar residues" evidence="3">
    <location>
        <begin position="10"/>
        <end position="19"/>
    </location>
</feature>
<feature type="repeat" description="PPR" evidence="2">
    <location>
        <begin position="639"/>
        <end position="669"/>
    </location>
</feature>
<dbReference type="Gene3D" id="1.25.40.10">
    <property type="entry name" value="Tetratricopeptide repeat domain"/>
    <property type="match status" value="6"/>
</dbReference>
<evidence type="ECO:0008006" key="6">
    <source>
        <dbReference type="Google" id="ProtNLM"/>
    </source>
</evidence>
<dbReference type="Pfam" id="PF13041">
    <property type="entry name" value="PPR_2"/>
    <property type="match status" value="6"/>
</dbReference>
<dbReference type="InterPro" id="IPR046960">
    <property type="entry name" value="PPR_At4g14850-like_plant"/>
</dbReference>
<keyword evidence="1" id="KW-0677">Repeat</keyword>
<reference evidence="4" key="1">
    <citation type="submission" date="2024-03" db="EMBL/GenBank/DDBJ databases">
        <authorList>
            <consortium name="ELIXIR-Norway"/>
            <consortium name="Elixir Norway"/>
        </authorList>
    </citation>
    <scope>NUCLEOTIDE SEQUENCE</scope>
</reference>
<gene>
    <name evidence="4" type="ORF">CSSPJE1EN2_LOCUS4561</name>
</gene>
<dbReference type="InterPro" id="IPR011990">
    <property type="entry name" value="TPR-like_helical_dom_sf"/>
</dbReference>
<dbReference type="PANTHER" id="PTHR24015">
    <property type="entry name" value="OS07G0578800 PROTEIN-RELATED"/>
    <property type="match status" value="1"/>
</dbReference>
<accession>A0ABP1AGL7</accession>
<proteinExistence type="predicted"/>
<dbReference type="Pfam" id="PF01535">
    <property type="entry name" value="PPR"/>
    <property type="match status" value="3"/>
</dbReference>
<dbReference type="InterPro" id="IPR002885">
    <property type="entry name" value="PPR_rpt"/>
</dbReference>
<feature type="repeat" description="PPR" evidence="2">
    <location>
        <begin position="437"/>
        <end position="467"/>
    </location>
</feature>
<feature type="repeat" description="PPR" evidence="2">
    <location>
        <begin position="164"/>
        <end position="198"/>
    </location>
</feature>
<dbReference type="NCBIfam" id="TIGR00756">
    <property type="entry name" value="PPR"/>
    <property type="match status" value="8"/>
</dbReference>
<evidence type="ECO:0000313" key="4">
    <source>
        <dbReference type="EMBL" id="CAK9861566.1"/>
    </source>
</evidence>
<sequence length="842" mass="93573">MSLPLRELQVLSSRSTPSPQHKHTTRWGERKLHTGSSSSLRRICLSPPPPAPPVCQAQHIRQSATPLSDLLAVPRMEEKAAQQQRQLRRRGRGRKWVVEKRWLEFFSDPSQWWDNRSEKSELNANYPDFKHKKTEEALWLNGKCKPPWVEANLAALAPGSVPLHIFSWNAKLTRYVKDGQYEKVLDLFQQMQQQGIVPDPFTFFRVLSACASLQALEEGRRIHSQIIQSGNCESDAFVGSSLVAMYVKCGSMEDAERVFSTMPTRNALSWSAMILGYMKSGHGHKALALYRQMLQEGVEPEPVTFVRVLNVCASLAALDEGRRVHKHIIQSGCESDIFVGSSLVDMYTKCGSIRDAQQVFDGMPVRNVVSWTAIILGHVKCGQGQKALALFQQMQQEGVEPDPITFVGVLNACAHLTAIEEGRLIHEWISQSGFESDVFVGNSLVDMYAKCGSMEEAGAVFDKMPARNVVSWTAMILGYVKCGQGDKALELFQKMQQEGTKPDLVTFVAVVNACANVGSLDEGRHVHKQIVQFGFESHVFVGSSLIDMYVKCGSIEDAQEVFNKMPIRDVVTWSAMILGHVKCGQGQKALALYRQMQHKGVQPDNVTFMGVLNACAIVAALEEGRAVHKQIVQNGWESNLFVGNCLIDMYGKCGSLEEATRVFNTMHTRNVVSWTAMLQGYAMHGHAKEALELFERMCAEGVEINSITLGALLSACSHAGLINEGLCYFDSMGFVYNISATLEHCSCMVDLLGRAGHLQDAEDFINQMSCEPDAAVWRTLLGACRIHDNVEMGEHVAKRVLELDPGNAADYVVLLPNINTAAVKWDLSIHMHQQRIKAPGYK</sequence>
<dbReference type="PROSITE" id="PS51375">
    <property type="entry name" value="PPR"/>
    <property type="match status" value="9"/>
</dbReference>
<dbReference type="PANTHER" id="PTHR24015:SF548">
    <property type="entry name" value="OS08G0340900 PROTEIN"/>
    <property type="match status" value="1"/>
</dbReference>
<feature type="repeat" description="PPR" evidence="2">
    <location>
        <begin position="569"/>
        <end position="603"/>
    </location>
</feature>
<dbReference type="Proteomes" id="UP001497522">
    <property type="component" value="Chromosome 12"/>
</dbReference>
<protein>
    <recommendedName>
        <fullName evidence="6">Pentatricopeptide repeat-containing protein</fullName>
    </recommendedName>
</protein>
<feature type="repeat" description="PPR" evidence="2">
    <location>
        <begin position="468"/>
        <end position="502"/>
    </location>
</feature>
<evidence type="ECO:0000256" key="1">
    <source>
        <dbReference type="ARBA" id="ARBA00022737"/>
    </source>
</evidence>
<feature type="repeat" description="PPR" evidence="2">
    <location>
        <begin position="670"/>
        <end position="704"/>
    </location>
</feature>
<feature type="region of interest" description="Disordered" evidence="3">
    <location>
        <begin position="1"/>
        <end position="40"/>
    </location>
</feature>
<name>A0ABP1AGL7_9BRYO</name>